<sequence length="620" mass="71601">MCGIAGIHNYKTRAPVNQSDITAMCSVITYRGPDGYGEYVNEHTGLGHRRLTIIDTNERSNQPMHSEDSKVSICYNGEVYNYVELKASLLEADVSFRTKSDTEVLLNAYIHQGIESVEKFNGMFAFAISDTTNDLFYLARDRMGIKPLYYTETKDGLAFASEIKSLLQLDDVKAQVNETLIDSYMTVGYCPTNETMFKGIHKVPPGHYIKVEKGTLSLHQYWDMTFDKSEDKGEDYYVKETQKLFEDSVRLQLRSDVPLGVFLSGGIDSSAVVAMMRKLDVKDIKTFSVAWDYGKDFDETEYARKVAKQFDTDHTEYFMSAEDFRDFLPGYIRHMDEPVTEAAAISLYYLAKKTKEKVTVVLSGEGSDEVFGGYPIYKYMQVVENYKKVPGVLRKGLINPVLRSLGVKWKKYADLSEKSIENSYSGVSFYEESLKQSLYTDQFAKTCEKHSNFSNLLPYYQNTQDQDLQSKMQYLDLKTWLVDDLLIKADRMSMAASLELRVPFLDHRFLEFAATMPSKYRLKNMENKYIIKKAMEPYLDKEILYRKKLGFPTPLAVMFQGELYDYVAGIIDSEKAHARGYFKPEIIKQLLTEHKDKTRDHHRVLWQLLVLELWHREFID</sequence>
<accession>A0A545UHG6</accession>
<feature type="active site" description="For GATase activity" evidence="8">
    <location>
        <position position="2"/>
    </location>
</feature>
<dbReference type="Gene3D" id="3.40.50.620">
    <property type="entry name" value="HUPs"/>
    <property type="match status" value="1"/>
</dbReference>
<proteinExistence type="inferred from homology"/>
<organism evidence="12 13">
    <name type="scientific">Aliikangiella coralliicola</name>
    <dbReference type="NCBI Taxonomy" id="2592383"/>
    <lineage>
        <taxon>Bacteria</taxon>
        <taxon>Pseudomonadati</taxon>
        <taxon>Pseudomonadota</taxon>
        <taxon>Gammaproteobacteria</taxon>
        <taxon>Oceanospirillales</taxon>
        <taxon>Pleioneaceae</taxon>
        <taxon>Aliikangiella</taxon>
    </lineage>
</organism>
<keyword evidence="13" id="KW-1185">Reference proteome</keyword>
<dbReference type="CDD" id="cd01991">
    <property type="entry name" value="Asn_synthase_B_C"/>
    <property type="match status" value="1"/>
</dbReference>
<dbReference type="RefSeq" id="WP_142892383.1">
    <property type="nucleotide sequence ID" value="NZ_ML660161.1"/>
</dbReference>
<dbReference type="CDD" id="cd00712">
    <property type="entry name" value="AsnB"/>
    <property type="match status" value="1"/>
</dbReference>
<dbReference type="OrthoDB" id="9763290at2"/>
<dbReference type="InterPro" id="IPR033738">
    <property type="entry name" value="AsnB_N"/>
</dbReference>
<dbReference type="AlphaFoldDB" id="A0A545UHG6"/>
<dbReference type="PIRSF" id="PIRSF001589">
    <property type="entry name" value="Asn_synthetase_glu-h"/>
    <property type="match status" value="1"/>
</dbReference>
<evidence type="ECO:0000256" key="5">
    <source>
        <dbReference type="ARBA" id="ARBA00022840"/>
    </source>
</evidence>
<reference evidence="12 13" key="1">
    <citation type="submission" date="2019-07" db="EMBL/GenBank/DDBJ databases">
        <title>Draft genome for Aliikangiella sp. M105.</title>
        <authorList>
            <person name="Wang G."/>
        </authorList>
    </citation>
    <scope>NUCLEOTIDE SEQUENCE [LARGE SCALE GENOMIC DNA]</scope>
    <source>
        <strain evidence="12 13">M105</strain>
    </source>
</reference>
<dbReference type="GO" id="GO:0004066">
    <property type="term" value="F:asparagine synthase (glutamine-hydrolyzing) activity"/>
    <property type="evidence" value="ECO:0007669"/>
    <property type="project" value="UniProtKB-EC"/>
</dbReference>
<keyword evidence="5 9" id="KW-0067">ATP-binding</keyword>
<comment type="catalytic activity">
    <reaction evidence="7">
        <text>L-aspartate + L-glutamine + ATP + H2O = L-asparagine + L-glutamate + AMP + diphosphate + H(+)</text>
        <dbReference type="Rhea" id="RHEA:12228"/>
        <dbReference type="ChEBI" id="CHEBI:15377"/>
        <dbReference type="ChEBI" id="CHEBI:15378"/>
        <dbReference type="ChEBI" id="CHEBI:29985"/>
        <dbReference type="ChEBI" id="CHEBI:29991"/>
        <dbReference type="ChEBI" id="CHEBI:30616"/>
        <dbReference type="ChEBI" id="CHEBI:33019"/>
        <dbReference type="ChEBI" id="CHEBI:58048"/>
        <dbReference type="ChEBI" id="CHEBI:58359"/>
        <dbReference type="ChEBI" id="CHEBI:456215"/>
        <dbReference type="EC" id="6.3.5.4"/>
    </reaction>
</comment>
<evidence type="ECO:0000256" key="2">
    <source>
        <dbReference type="ARBA" id="ARBA00005752"/>
    </source>
</evidence>
<feature type="binding site" evidence="9">
    <location>
        <position position="289"/>
    </location>
    <ligand>
        <name>ATP</name>
        <dbReference type="ChEBI" id="CHEBI:30616"/>
    </ligand>
</feature>
<keyword evidence="8" id="KW-0061">Asparagine biosynthesis</keyword>
<dbReference type="EMBL" id="VIKS01000003">
    <property type="protein sequence ID" value="TQV88898.1"/>
    <property type="molecule type" value="Genomic_DNA"/>
</dbReference>
<keyword evidence="4 9" id="KW-0547">Nucleotide-binding</keyword>
<evidence type="ECO:0000256" key="6">
    <source>
        <dbReference type="ARBA" id="ARBA00022962"/>
    </source>
</evidence>
<dbReference type="GO" id="GO:0005829">
    <property type="term" value="C:cytosol"/>
    <property type="evidence" value="ECO:0007669"/>
    <property type="project" value="TreeGrafter"/>
</dbReference>
<dbReference type="PANTHER" id="PTHR43284">
    <property type="entry name" value="ASPARAGINE SYNTHETASE (GLUTAMINE-HYDROLYZING)"/>
    <property type="match status" value="1"/>
</dbReference>
<dbReference type="SUPFAM" id="SSF56235">
    <property type="entry name" value="N-terminal nucleophile aminohydrolases (Ntn hydrolases)"/>
    <property type="match status" value="1"/>
</dbReference>
<protein>
    <recommendedName>
        <fullName evidence="3">asparagine synthase (glutamine-hydrolyzing)</fullName>
        <ecNumber evidence="3">6.3.5.4</ecNumber>
    </recommendedName>
</protein>
<comment type="similarity">
    <text evidence="2">Belongs to the asparagine synthetase family.</text>
</comment>
<dbReference type="SUPFAM" id="SSF52402">
    <property type="entry name" value="Adenine nucleotide alpha hydrolases-like"/>
    <property type="match status" value="1"/>
</dbReference>
<evidence type="ECO:0000256" key="9">
    <source>
        <dbReference type="PIRSR" id="PIRSR001589-2"/>
    </source>
</evidence>
<feature type="binding site" evidence="9">
    <location>
        <begin position="363"/>
        <end position="364"/>
    </location>
    <ligand>
        <name>ATP</name>
        <dbReference type="ChEBI" id="CHEBI:30616"/>
    </ligand>
</feature>
<evidence type="ECO:0000256" key="10">
    <source>
        <dbReference type="PIRSR" id="PIRSR001589-3"/>
    </source>
</evidence>
<dbReference type="EC" id="6.3.5.4" evidence="3"/>
<evidence type="ECO:0000256" key="1">
    <source>
        <dbReference type="ARBA" id="ARBA00005187"/>
    </source>
</evidence>
<comment type="caution">
    <text evidence="12">The sequence shown here is derived from an EMBL/GenBank/DDBJ whole genome shotgun (WGS) entry which is preliminary data.</text>
</comment>
<comment type="pathway">
    <text evidence="1">Amino-acid biosynthesis; L-asparagine biosynthesis; L-asparagine from L-aspartate (L-Gln route): step 1/1.</text>
</comment>
<dbReference type="Pfam" id="PF13537">
    <property type="entry name" value="GATase_7"/>
    <property type="match status" value="1"/>
</dbReference>
<dbReference type="InterPro" id="IPR029055">
    <property type="entry name" value="Ntn_hydrolases_N"/>
</dbReference>
<keyword evidence="12" id="KW-0436">Ligase</keyword>
<dbReference type="NCBIfam" id="TIGR01536">
    <property type="entry name" value="asn_synth_AEB"/>
    <property type="match status" value="1"/>
</dbReference>
<dbReference type="Proteomes" id="UP000315439">
    <property type="component" value="Unassembled WGS sequence"/>
</dbReference>
<dbReference type="InterPro" id="IPR017932">
    <property type="entry name" value="GATase_2_dom"/>
</dbReference>
<dbReference type="Gene3D" id="3.60.20.10">
    <property type="entry name" value="Glutamine Phosphoribosylpyrophosphate, subunit 1, domain 1"/>
    <property type="match status" value="1"/>
</dbReference>
<evidence type="ECO:0000256" key="7">
    <source>
        <dbReference type="ARBA" id="ARBA00048741"/>
    </source>
</evidence>
<evidence type="ECO:0000256" key="3">
    <source>
        <dbReference type="ARBA" id="ARBA00012737"/>
    </source>
</evidence>
<evidence type="ECO:0000313" key="13">
    <source>
        <dbReference type="Proteomes" id="UP000315439"/>
    </source>
</evidence>
<dbReference type="InterPro" id="IPR001962">
    <property type="entry name" value="Asn_synthase"/>
</dbReference>
<evidence type="ECO:0000313" key="12">
    <source>
        <dbReference type="EMBL" id="TQV88898.1"/>
    </source>
</evidence>
<gene>
    <name evidence="12" type="primary">asnB</name>
    <name evidence="12" type="ORF">FLL46_05015</name>
</gene>
<feature type="site" description="Important for beta-aspartyl-AMP intermediate formation" evidence="10">
    <location>
        <position position="365"/>
    </location>
</feature>
<dbReference type="Pfam" id="PF00733">
    <property type="entry name" value="Asn_synthase"/>
    <property type="match status" value="1"/>
</dbReference>
<evidence type="ECO:0000256" key="8">
    <source>
        <dbReference type="PIRSR" id="PIRSR001589-1"/>
    </source>
</evidence>
<dbReference type="PROSITE" id="PS51278">
    <property type="entry name" value="GATASE_TYPE_2"/>
    <property type="match status" value="1"/>
</dbReference>
<dbReference type="InterPro" id="IPR014729">
    <property type="entry name" value="Rossmann-like_a/b/a_fold"/>
</dbReference>
<dbReference type="InterPro" id="IPR006426">
    <property type="entry name" value="Asn_synth_AEB"/>
</dbReference>
<dbReference type="GO" id="GO:0005524">
    <property type="term" value="F:ATP binding"/>
    <property type="evidence" value="ECO:0007669"/>
    <property type="project" value="UniProtKB-KW"/>
</dbReference>
<keyword evidence="6 8" id="KW-0315">Glutamine amidotransferase</keyword>
<feature type="domain" description="Glutamine amidotransferase type-2" evidence="11">
    <location>
        <begin position="2"/>
        <end position="214"/>
    </location>
</feature>
<dbReference type="GO" id="GO:0006529">
    <property type="term" value="P:asparagine biosynthetic process"/>
    <property type="evidence" value="ECO:0007669"/>
    <property type="project" value="UniProtKB-KW"/>
</dbReference>
<name>A0A545UHG6_9GAMM</name>
<dbReference type="InterPro" id="IPR051786">
    <property type="entry name" value="ASN_synthetase/amidase"/>
</dbReference>
<evidence type="ECO:0000259" key="11">
    <source>
        <dbReference type="PROSITE" id="PS51278"/>
    </source>
</evidence>
<evidence type="ECO:0000256" key="4">
    <source>
        <dbReference type="ARBA" id="ARBA00022741"/>
    </source>
</evidence>
<feature type="binding site" evidence="9">
    <location>
        <position position="101"/>
    </location>
    <ligand>
        <name>L-glutamine</name>
        <dbReference type="ChEBI" id="CHEBI:58359"/>
    </ligand>
</feature>
<dbReference type="PANTHER" id="PTHR43284:SF1">
    <property type="entry name" value="ASPARAGINE SYNTHETASE"/>
    <property type="match status" value="1"/>
</dbReference>
<keyword evidence="8" id="KW-0028">Amino-acid biosynthesis</keyword>